<keyword evidence="1" id="KW-1133">Transmembrane helix</keyword>
<organism evidence="2 3">
    <name type="scientific">Marinobacterium marinum</name>
    <dbReference type="NCBI Taxonomy" id="2756129"/>
    <lineage>
        <taxon>Bacteria</taxon>
        <taxon>Pseudomonadati</taxon>
        <taxon>Pseudomonadota</taxon>
        <taxon>Gammaproteobacteria</taxon>
        <taxon>Oceanospirillales</taxon>
        <taxon>Oceanospirillaceae</taxon>
        <taxon>Marinobacterium</taxon>
    </lineage>
</organism>
<name>A0A7W1WVP6_9GAMM</name>
<dbReference type="PROSITE" id="PS00409">
    <property type="entry name" value="PROKAR_NTER_METHYL"/>
    <property type="match status" value="1"/>
</dbReference>
<accession>A0A7W1WVP6</accession>
<keyword evidence="1" id="KW-0472">Membrane</keyword>
<dbReference type="Proteomes" id="UP000538931">
    <property type="component" value="Unassembled WGS sequence"/>
</dbReference>
<comment type="caution">
    <text evidence="2">The sequence shown here is derived from an EMBL/GenBank/DDBJ whole genome shotgun (WGS) entry which is preliminary data.</text>
</comment>
<dbReference type="EMBL" id="JACEMT010000031">
    <property type="protein sequence ID" value="MBA4501008.1"/>
    <property type="molecule type" value="Genomic_DNA"/>
</dbReference>
<protein>
    <submittedName>
        <fullName evidence="2">Prepilin-type N-terminal cleavage/methylation domain-containing protein</fullName>
    </submittedName>
</protein>
<keyword evidence="3" id="KW-1185">Reference proteome</keyword>
<dbReference type="InterPro" id="IPR012902">
    <property type="entry name" value="N_methyl_site"/>
</dbReference>
<dbReference type="SUPFAM" id="SSF54523">
    <property type="entry name" value="Pili subunits"/>
    <property type="match status" value="1"/>
</dbReference>
<dbReference type="Pfam" id="PF07963">
    <property type="entry name" value="N_methyl"/>
    <property type="match status" value="1"/>
</dbReference>
<feature type="transmembrane region" description="Helical" evidence="1">
    <location>
        <begin position="12"/>
        <end position="37"/>
    </location>
</feature>
<keyword evidence="1" id="KW-0812">Transmembrane</keyword>
<dbReference type="AlphaFoldDB" id="A0A7W1WVP6"/>
<dbReference type="NCBIfam" id="TIGR02532">
    <property type="entry name" value="IV_pilin_GFxxxE"/>
    <property type="match status" value="1"/>
</dbReference>
<sequence length="198" mass="22287">MMKRPYAKGFTLVEVIVSLAVLSMILLALVASMRMLADTQERLNERVEATQRFQAVSGFLTDVVRHALPLASHAEDNSDMLLFEGAEEQLTLVAPVRSAGQVSGLQVVRFQLDGTGRLLVLFSVFPDVEEVRWDELEQHVLLDGVEARFAYRAEAGGEWLDIWDSDELPELVRLRVKLDRSQWPDLLIRPLHFSKGGS</sequence>
<evidence type="ECO:0000313" key="2">
    <source>
        <dbReference type="EMBL" id="MBA4501008.1"/>
    </source>
</evidence>
<dbReference type="InterPro" id="IPR045584">
    <property type="entry name" value="Pilin-like"/>
</dbReference>
<reference evidence="2 3" key="1">
    <citation type="submission" date="2020-07" db="EMBL/GenBank/DDBJ databases">
        <title>Bacterium isolated from marien macroalgae.</title>
        <authorList>
            <person name="Zhu K."/>
            <person name="Lu D."/>
            <person name="Du Z."/>
        </authorList>
    </citation>
    <scope>NUCLEOTIDE SEQUENCE [LARGE SCALE GENOMIC DNA]</scope>
    <source>
        <strain evidence="2 3">3-1745</strain>
    </source>
</reference>
<evidence type="ECO:0000256" key="1">
    <source>
        <dbReference type="SAM" id="Phobius"/>
    </source>
</evidence>
<gene>
    <name evidence="2" type="ORF">H1S06_01320</name>
</gene>
<proteinExistence type="predicted"/>
<dbReference type="RefSeq" id="WP_181736473.1">
    <property type="nucleotide sequence ID" value="NZ_JACEMT010000031.1"/>
</dbReference>
<evidence type="ECO:0000313" key="3">
    <source>
        <dbReference type="Proteomes" id="UP000538931"/>
    </source>
</evidence>